<keyword evidence="3" id="KW-1185">Reference proteome</keyword>
<feature type="non-terminal residue" evidence="2">
    <location>
        <position position="345"/>
    </location>
</feature>
<organism evidence="2 3">
    <name type="scientific">Allacma fusca</name>
    <dbReference type="NCBI Taxonomy" id="39272"/>
    <lineage>
        <taxon>Eukaryota</taxon>
        <taxon>Metazoa</taxon>
        <taxon>Ecdysozoa</taxon>
        <taxon>Arthropoda</taxon>
        <taxon>Hexapoda</taxon>
        <taxon>Collembola</taxon>
        <taxon>Symphypleona</taxon>
        <taxon>Sminthuridae</taxon>
        <taxon>Allacma</taxon>
    </lineage>
</organism>
<dbReference type="EMBL" id="CAJVCH010022378">
    <property type="protein sequence ID" value="CAG7692621.1"/>
    <property type="molecule type" value="Genomic_DNA"/>
</dbReference>
<accession>A0A8J2J8G2</accession>
<gene>
    <name evidence="2" type="ORF">AFUS01_LOCUS3702</name>
</gene>
<feature type="domain" description="Niemann-Pick C1 N-terminal" evidence="1">
    <location>
        <begin position="67"/>
        <end position="238"/>
    </location>
</feature>
<dbReference type="Pfam" id="PF16414">
    <property type="entry name" value="NPC1_N"/>
    <property type="match status" value="1"/>
</dbReference>
<evidence type="ECO:0000313" key="2">
    <source>
        <dbReference type="EMBL" id="CAG7692621.1"/>
    </source>
</evidence>
<dbReference type="OrthoDB" id="6510177at2759"/>
<name>A0A8J2J8G2_9HEXA</name>
<sequence length="345" mass="38170">KIKFSVVTVIQNFCLQFERSFVKSTDLEGSGSGSFGFDGIELDEEDLEDSNESPDSNEYLANETRPHCVMFGKCGSDMNCKTQDPPKSLQETDENFLKTVCPELVDEFSGEFCCDKSQILDLKNNLALIQKTKNCSSCYQNSRNFFCHVTCSPVQSSFMSVNSTTTEGLVPGKEAVIKMEVTIANGYAQEVFKSCQNASITNDAGEEVSASELLCGLRRPGICTSERLWENLGAIYGNSTSLEFIFKYWDKDSYGDISNEQDWDEGMQPFTNVISYAECPKNLDAPDDPETTSTVLLGTNLTVKASSGCSVFSQFRVCAEMSGRVLIWGVALFSSLVYLKYSCNI</sequence>
<comment type="caution">
    <text evidence="2">The sequence shown here is derived from an EMBL/GenBank/DDBJ whole genome shotgun (WGS) entry which is preliminary data.</text>
</comment>
<dbReference type="GO" id="GO:0015918">
    <property type="term" value="P:sterol transport"/>
    <property type="evidence" value="ECO:0007669"/>
    <property type="project" value="TreeGrafter"/>
</dbReference>
<dbReference type="GO" id="GO:0015485">
    <property type="term" value="F:cholesterol binding"/>
    <property type="evidence" value="ECO:0007669"/>
    <property type="project" value="TreeGrafter"/>
</dbReference>
<dbReference type="Proteomes" id="UP000708208">
    <property type="component" value="Unassembled WGS sequence"/>
</dbReference>
<dbReference type="PANTHER" id="PTHR45727">
    <property type="entry name" value="NPC INTRACELLULAR CHOLESTEROL TRANSPORTER 1"/>
    <property type="match status" value="1"/>
</dbReference>
<dbReference type="AlphaFoldDB" id="A0A8J2J8G2"/>
<proteinExistence type="predicted"/>
<evidence type="ECO:0000313" key="3">
    <source>
        <dbReference type="Proteomes" id="UP000708208"/>
    </source>
</evidence>
<dbReference type="GO" id="GO:0005886">
    <property type="term" value="C:plasma membrane"/>
    <property type="evidence" value="ECO:0007669"/>
    <property type="project" value="TreeGrafter"/>
</dbReference>
<protein>
    <recommendedName>
        <fullName evidence="1">Niemann-Pick C1 N-terminal domain-containing protein</fullName>
    </recommendedName>
</protein>
<dbReference type="InterPro" id="IPR032190">
    <property type="entry name" value="NPC1_N"/>
</dbReference>
<reference evidence="2" key="1">
    <citation type="submission" date="2021-06" db="EMBL/GenBank/DDBJ databases">
        <authorList>
            <person name="Hodson N. C."/>
            <person name="Mongue J. A."/>
            <person name="Jaron S. K."/>
        </authorList>
    </citation>
    <scope>NUCLEOTIDE SEQUENCE</scope>
</reference>
<dbReference type="GO" id="GO:0030299">
    <property type="term" value="P:intestinal cholesterol absorption"/>
    <property type="evidence" value="ECO:0007669"/>
    <property type="project" value="TreeGrafter"/>
</dbReference>
<evidence type="ECO:0000259" key="1">
    <source>
        <dbReference type="Pfam" id="PF16414"/>
    </source>
</evidence>
<dbReference type="GO" id="GO:0042632">
    <property type="term" value="P:cholesterol homeostasis"/>
    <property type="evidence" value="ECO:0007669"/>
    <property type="project" value="TreeGrafter"/>
</dbReference>
<dbReference type="PANTHER" id="PTHR45727:SF2">
    <property type="entry name" value="NPC INTRACELLULAR CHOLESTEROL TRANSPORTER 1"/>
    <property type="match status" value="1"/>
</dbReference>